<comment type="caution">
    <text evidence="2">The sequence shown here is derived from an EMBL/GenBank/DDBJ whole genome shotgun (WGS) entry which is preliminary data.</text>
</comment>
<protein>
    <recommendedName>
        <fullName evidence="4">Mercuric ion transport protein</fullName>
    </recommendedName>
</protein>
<evidence type="ECO:0008006" key="4">
    <source>
        <dbReference type="Google" id="ProtNLM"/>
    </source>
</evidence>
<feature type="transmembrane region" description="Helical" evidence="1">
    <location>
        <begin position="12"/>
        <end position="40"/>
    </location>
</feature>
<organism evidence="2 3">
    <name type="scientific">Sinanaerobacter chloroacetimidivorans</name>
    <dbReference type="NCBI Taxonomy" id="2818044"/>
    <lineage>
        <taxon>Bacteria</taxon>
        <taxon>Bacillati</taxon>
        <taxon>Bacillota</taxon>
        <taxon>Clostridia</taxon>
        <taxon>Peptostreptococcales</taxon>
        <taxon>Anaerovoracaceae</taxon>
        <taxon>Sinanaerobacter</taxon>
    </lineage>
</organism>
<proteinExistence type="predicted"/>
<dbReference type="AlphaFoldDB" id="A0A8J8B384"/>
<evidence type="ECO:0000313" key="2">
    <source>
        <dbReference type="EMBL" id="MBR0600099.1"/>
    </source>
</evidence>
<evidence type="ECO:0000256" key="1">
    <source>
        <dbReference type="SAM" id="Phobius"/>
    </source>
</evidence>
<reference evidence="2" key="1">
    <citation type="submission" date="2021-04" db="EMBL/GenBank/DDBJ databases">
        <title>Sinoanaerobacter chloroacetimidivorans sp. nov., an obligate anaerobic bacterium isolated from anaerobic sludge.</title>
        <authorList>
            <person name="Bao Y."/>
        </authorList>
    </citation>
    <scope>NUCLEOTIDE SEQUENCE</scope>
    <source>
        <strain evidence="2">BAD-6</strain>
    </source>
</reference>
<feature type="transmembrane region" description="Helical" evidence="1">
    <location>
        <begin position="77"/>
        <end position="95"/>
    </location>
</feature>
<dbReference type="RefSeq" id="WP_014315036.1">
    <property type="nucleotide sequence ID" value="NZ_JAGSND010000020.1"/>
</dbReference>
<evidence type="ECO:0000313" key="3">
    <source>
        <dbReference type="Proteomes" id="UP000675664"/>
    </source>
</evidence>
<dbReference type="Gene3D" id="1.10.287.910">
    <property type="entry name" value="bacterial mercury transporter, merf"/>
    <property type="match status" value="1"/>
</dbReference>
<dbReference type="EMBL" id="JAGSND010000020">
    <property type="protein sequence ID" value="MBR0600099.1"/>
    <property type="molecule type" value="Genomic_DNA"/>
</dbReference>
<keyword evidence="1" id="KW-0472">Membrane</keyword>
<gene>
    <name evidence="2" type="ORF">KCX82_19630</name>
</gene>
<accession>A0A8J8B384</accession>
<name>A0A8J8B384_9FIRM</name>
<keyword evidence="3" id="KW-1185">Reference proteome</keyword>
<keyword evidence="1" id="KW-1133">Transmembrane helix</keyword>
<feature type="transmembrane region" description="Helical" evidence="1">
    <location>
        <begin position="46"/>
        <end position="65"/>
    </location>
</feature>
<keyword evidence="1" id="KW-0812">Transmembrane</keyword>
<sequence length="98" mass="10644">MKEKILSVGSIISSFFASICCIGIPLLSVLGLSGIGLSFAPVITPYKNVFIVITALMLGVAHYIIAKNKSTPKTTRIILWISTVISVGFISYSYFLER</sequence>
<reference evidence="2" key="2">
    <citation type="submission" date="2021-04" db="EMBL/GenBank/DDBJ databases">
        <authorList>
            <person name="Liu J."/>
        </authorList>
    </citation>
    <scope>NUCLEOTIDE SEQUENCE</scope>
    <source>
        <strain evidence="2">BAD-6</strain>
    </source>
</reference>
<dbReference type="Proteomes" id="UP000675664">
    <property type="component" value="Unassembled WGS sequence"/>
</dbReference>